<accession>F5YDT4</accession>
<evidence type="ECO:0000313" key="4">
    <source>
        <dbReference type="EMBL" id="AEF80267.1"/>
    </source>
</evidence>
<keyword evidence="5" id="KW-1185">Reference proteome</keyword>
<comment type="similarity">
    <text evidence="1">Belongs to the CapA family.</text>
</comment>
<sequence length="389" mass="43464">MKNKALLLLFIPFLFSCAGAPAPIIEDEIHGTPQIAEPPQPVIDYLTIIAAGDNLFHPPILKDFLKNGTYNFDPLYKLVKPYIEPADIAFVNQETVLGNAPYSGYPLFNTPKEAGAALVAAGFDIINQATNHVMDQGVDGILNTLNYWDTIPEVHCLGIHRSEESRSNNFCIVEKNNIRVGFLSYTYGTNYIPLPKDKSYMVSLIETEKMAQEIDAIRPLCDFLAVSMHWGIEYELEASAAQEKLSAFLAEHNVDVIIGHHPHVLQPMVVLPRADGGKTICYYSLGNFASAHVTSDKNLLLGGLMYLRLKKENGTLSLEETGLIPVITHYEKDLTGFKIYPLSEYSDDLAAKHWKRAGDEEMTYEYYYKMTDGLFGTALMLRNPFASIE</sequence>
<proteinExistence type="inferred from homology"/>
<dbReference type="CDD" id="cd07381">
    <property type="entry name" value="MPP_CapA"/>
    <property type="match status" value="1"/>
</dbReference>
<dbReference type="PANTHER" id="PTHR33393">
    <property type="entry name" value="POLYGLUTAMINE SYNTHESIS ACCESSORY PROTEIN RV0574C-RELATED"/>
    <property type="match status" value="1"/>
</dbReference>
<feature type="domain" description="Capsule synthesis protein CapA" evidence="3">
    <location>
        <begin position="47"/>
        <end position="292"/>
    </location>
</feature>
<dbReference type="InterPro" id="IPR029052">
    <property type="entry name" value="Metallo-depent_PP-like"/>
</dbReference>
<dbReference type="InParanoid" id="F5YDT4"/>
<evidence type="ECO:0000256" key="1">
    <source>
        <dbReference type="ARBA" id="ARBA00005662"/>
    </source>
</evidence>
<evidence type="ECO:0000256" key="2">
    <source>
        <dbReference type="SAM" id="SignalP"/>
    </source>
</evidence>
<evidence type="ECO:0000259" key="3">
    <source>
        <dbReference type="SMART" id="SM00854"/>
    </source>
</evidence>
<keyword evidence="2" id="KW-0732">Signal</keyword>
<dbReference type="SMART" id="SM00854">
    <property type="entry name" value="PGA_cap"/>
    <property type="match status" value="1"/>
</dbReference>
<protein>
    <submittedName>
        <fullName evidence="4">Capsule biosynthesis protein CapA</fullName>
    </submittedName>
</protein>
<feature type="chain" id="PRO_5003335904" evidence="2">
    <location>
        <begin position="21"/>
        <end position="389"/>
    </location>
</feature>
<dbReference type="InterPro" id="IPR052169">
    <property type="entry name" value="CW_Biosynth-Accessory"/>
</dbReference>
<organism evidence="4 5">
    <name type="scientific">Leadbettera azotonutricia (strain ATCC BAA-888 / DSM 13862 / ZAS-9)</name>
    <name type="common">Treponema azotonutricium</name>
    <dbReference type="NCBI Taxonomy" id="545695"/>
    <lineage>
        <taxon>Bacteria</taxon>
        <taxon>Pseudomonadati</taxon>
        <taxon>Spirochaetota</taxon>
        <taxon>Spirochaetia</taxon>
        <taxon>Spirochaetales</taxon>
        <taxon>Breznakiellaceae</taxon>
        <taxon>Leadbettera</taxon>
    </lineage>
</organism>
<evidence type="ECO:0000313" key="5">
    <source>
        <dbReference type="Proteomes" id="UP000009222"/>
    </source>
</evidence>
<name>F5YDT4_LEAAZ</name>
<dbReference type="PROSITE" id="PS51257">
    <property type="entry name" value="PROKAR_LIPOPROTEIN"/>
    <property type="match status" value="1"/>
</dbReference>
<reference evidence="5" key="1">
    <citation type="submission" date="2009-12" db="EMBL/GenBank/DDBJ databases">
        <title>Complete sequence of Treponema azotonutricium strain ZAS-9.</title>
        <authorList>
            <person name="Tetu S.G."/>
            <person name="Matson E."/>
            <person name="Ren Q."/>
            <person name="Seshadri R."/>
            <person name="Elbourne L."/>
            <person name="Hassan K.A."/>
            <person name="Durkin A."/>
            <person name="Radune D."/>
            <person name="Mohamoud Y."/>
            <person name="Shay R."/>
            <person name="Jin S."/>
            <person name="Zhang X."/>
            <person name="Lucey K."/>
            <person name="Ballor N.R."/>
            <person name="Ottesen E."/>
            <person name="Rosenthal R."/>
            <person name="Allen A."/>
            <person name="Leadbetter J.R."/>
            <person name="Paulsen I.T."/>
        </authorList>
    </citation>
    <scope>NUCLEOTIDE SEQUENCE [LARGE SCALE GENOMIC DNA]</scope>
    <source>
        <strain evidence="5">ATCC BAA-888 / DSM 13862 / ZAS-9</strain>
    </source>
</reference>
<dbReference type="PANTHER" id="PTHR33393:SF12">
    <property type="entry name" value="CAPSULE BIOSYNTHESIS PROTEIN CAPA"/>
    <property type="match status" value="1"/>
</dbReference>
<gene>
    <name evidence="4" type="ordered locus">TREAZ_2679</name>
</gene>
<dbReference type="Gene3D" id="3.60.21.10">
    <property type="match status" value="1"/>
</dbReference>
<dbReference type="Pfam" id="PF09587">
    <property type="entry name" value="PGA_cap"/>
    <property type="match status" value="1"/>
</dbReference>
<dbReference type="RefSeq" id="WP_015712852.1">
    <property type="nucleotide sequence ID" value="NC_015577.1"/>
</dbReference>
<dbReference type="STRING" id="545695.TREAZ_2679"/>
<reference evidence="4 5" key="2">
    <citation type="journal article" date="2011" name="ISME J.">
        <title>RNA-seq reveals cooperative metabolic interactions between two termite-gut spirochete species in co-culture.</title>
        <authorList>
            <person name="Rosenthal A.Z."/>
            <person name="Matson E.G."/>
            <person name="Eldar A."/>
            <person name="Leadbetter J.R."/>
        </authorList>
    </citation>
    <scope>NUCLEOTIDE SEQUENCE [LARGE SCALE GENOMIC DNA]</scope>
    <source>
        <strain evidence="5">ATCC BAA-888 / DSM 13862 / ZAS-9</strain>
    </source>
</reference>
<dbReference type="eggNOG" id="COG2843">
    <property type="taxonomic scope" value="Bacteria"/>
</dbReference>
<dbReference type="FunCoup" id="F5YDT4">
    <property type="interactions" value="8"/>
</dbReference>
<dbReference type="AlphaFoldDB" id="F5YDT4"/>
<dbReference type="Proteomes" id="UP000009222">
    <property type="component" value="Chromosome"/>
</dbReference>
<dbReference type="OrthoDB" id="9810906at2"/>
<feature type="signal peptide" evidence="2">
    <location>
        <begin position="1"/>
        <end position="20"/>
    </location>
</feature>
<dbReference type="SUPFAM" id="SSF56300">
    <property type="entry name" value="Metallo-dependent phosphatases"/>
    <property type="match status" value="1"/>
</dbReference>
<dbReference type="HOGENOM" id="CLU_038823_0_2_12"/>
<dbReference type="KEGG" id="taz:TREAZ_2679"/>
<dbReference type="InterPro" id="IPR019079">
    <property type="entry name" value="Capsule_synth_CapA"/>
</dbReference>
<dbReference type="EMBL" id="CP001841">
    <property type="protein sequence ID" value="AEF80267.1"/>
    <property type="molecule type" value="Genomic_DNA"/>
</dbReference>